<dbReference type="EMBL" id="JBICCN010000015">
    <property type="protein sequence ID" value="KAL3103242.1"/>
    <property type="molecule type" value="Genomic_DNA"/>
</dbReference>
<dbReference type="Proteomes" id="UP001620645">
    <property type="component" value="Unassembled WGS sequence"/>
</dbReference>
<keyword evidence="3" id="KW-1185">Reference proteome</keyword>
<keyword evidence="1" id="KW-0812">Transmembrane</keyword>
<reference evidence="2 3" key="1">
    <citation type="submission" date="2024-10" db="EMBL/GenBank/DDBJ databases">
        <authorList>
            <person name="Kim D."/>
        </authorList>
    </citation>
    <scope>NUCLEOTIDE SEQUENCE [LARGE SCALE GENOMIC DNA]</scope>
    <source>
        <strain evidence="2">Taebaek</strain>
    </source>
</reference>
<evidence type="ECO:0000313" key="2">
    <source>
        <dbReference type="EMBL" id="KAL3103242.1"/>
    </source>
</evidence>
<name>A0ABD2KKE3_HETSC</name>
<sequence>MPFPPPTVSRCATVSLPFPPLFLFPFLFPLLFLSAQCALYNRFSPTWEKPEIVTVSRQMSIKIELLADFGTNNQMKMVARKAILSVFSGTWPTTGDESNYIGEIMEKQFGGRWMVGMFDIDFDAAYTIVRRSPSYMLFGVNNRAILIAREGNGKRAKISRLLTRRK</sequence>
<keyword evidence="1" id="KW-1133">Transmembrane helix</keyword>
<proteinExistence type="predicted"/>
<accession>A0ABD2KKE3</accession>
<evidence type="ECO:0000313" key="3">
    <source>
        <dbReference type="Proteomes" id="UP001620645"/>
    </source>
</evidence>
<comment type="caution">
    <text evidence="2">The sequence shown here is derived from an EMBL/GenBank/DDBJ whole genome shotgun (WGS) entry which is preliminary data.</text>
</comment>
<feature type="transmembrane region" description="Helical" evidence="1">
    <location>
        <begin position="20"/>
        <end position="40"/>
    </location>
</feature>
<protein>
    <submittedName>
        <fullName evidence="2">Uncharacterized protein</fullName>
    </submittedName>
</protein>
<evidence type="ECO:0000256" key="1">
    <source>
        <dbReference type="SAM" id="Phobius"/>
    </source>
</evidence>
<keyword evidence="1" id="KW-0472">Membrane</keyword>
<organism evidence="2 3">
    <name type="scientific">Heterodera schachtii</name>
    <name type="common">Sugarbeet cyst nematode worm</name>
    <name type="synonym">Tylenchus schachtii</name>
    <dbReference type="NCBI Taxonomy" id="97005"/>
    <lineage>
        <taxon>Eukaryota</taxon>
        <taxon>Metazoa</taxon>
        <taxon>Ecdysozoa</taxon>
        <taxon>Nematoda</taxon>
        <taxon>Chromadorea</taxon>
        <taxon>Rhabditida</taxon>
        <taxon>Tylenchina</taxon>
        <taxon>Tylenchomorpha</taxon>
        <taxon>Tylenchoidea</taxon>
        <taxon>Heteroderidae</taxon>
        <taxon>Heteroderinae</taxon>
        <taxon>Heterodera</taxon>
    </lineage>
</organism>
<gene>
    <name evidence="2" type="ORF">niasHS_002428</name>
</gene>
<dbReference type="AlphaFoldDB" id="A0ABD2KKE3"/>